<dbReference type="EMBL" id="JPKZ01001551">
    <property type="protein sequence ID" value="KHN81239.1"/>
    <property type="molecule type" value="Genomic_DNA"/>
</dbReference>
<evidence type="ECO:0000256" key="7">
    <source>
        <dbReference type="ARBA" id="ARBA00023015"/>
    </source>
</evidence>
<proteinExistence type="inferred from homology"/>
<dbReference type="Pfam" id="PF03850">
    <property type="entry name" value="Tfb4"/>
    <property type="match status" value="1"/>
</dbReference>
<sequence>MLSRRSRITSSARSENYATRQSTHRVVDCDARNWGALVEREGDALFESMLSAIASFANAHLSLSASNGVSVLGVDATLDNPLLYAYDLSIQIDMTPTIYERLRSALLRSAENTDMKSTSHFTAAFATAFCHVNRFKKEYDGAEGRILIVNVGSDLSREQNALMNVFFGAHKQGIVVDVANIGDSSPVLQQACDITAGTYINVEKPKRLLQYLMYFALGGTQSRLMFTSSMATSVDYRASCHCHGTPASIGLVDSEQQRDSTH</sequence>
<keyword evidence="8 11" id="KW-0804">Transcription</keyword>
<gene>
    <name evidence="12" type="primary">GTF2H3</name>
    <name evidence="12" type="ORF">Tcan_13793</name>
</gene>
<dbReference type="GO" id="GO:0006289">
    <property type="term" value="P:nucleotide-excision repair"/>
    <property type="evidence" value="ECO:0007669"/>
    <property type="project" value="UniProtKB-UniRule"/>
</dbReference>
<evidence type="ECO:0000256" key="5">
    <source>
        <dbReference type="ARBA" id="ARBA00022771"/>
    </source>
</evidence>
<comment type="function">
    <text evidence="11">Component of the general transcription and DNA repair factor IIH (TFIIH) core complex, which is involved in general and transcription-coupled nucleotide excision repair (NER) of damaged DNA and, when complexed to CAK, in RNA transcription by RNA polymerase II. In NER, TFIIH acts by opening DNA around the lesion to allow the excision of the damaged oligonucleotide and its replacement by a new DNA fragment. In transcription, TFIIH has an essential role in transcription initiation. When the pre-initiation complex (PIC) has been established, TFIIH is required for promoter opening and promoter escape. Phosphorylation of the C-terminal tail (CTD) of the largest subunit of RNA polymerase II by the kinase module CAK controls the initiation of transcription.</text>
</comment>
<keyword evidence="10 11" id="KW-0539">Nucleus</keyword>
<evidence type="ECO:0000256" key="6">
    <source>
        <dbReference type="ARBA" id="ARBA00022833"/>
    </source>
</evidence>
<accession>A0A0B2VIQ5</accession>
<dbReference type="Gene3D" id="3.40.50.410">
    <property type="entry name" value="von Willebrand factor, type A domain"/>
    <property type="match status" value="1"/>
</dbReference>
<dbReference type="GO" id="GO:0006355">
    <property type="term" value="P:regulation of DNA-templated transcription"/>
    <property type="evidence" value="ECO:0007669"/>
    <property type="project" value="InterPro"/>
</dbReference>
<keyword evidence="6 11" id="KW-0862">Zinc</keyword>
<evidence type="ECO:0000313" key="12">
    <source>
        <dbReference type="EMBL" id="KHN81239.1"/>
    </source>
</evidence>
<keyword evidence="3 11" id="KW-0479">Metal-binding</keyword>
<dbReference type="STRING" id="6265.A0A0B2VIQ5"/>
<evidence type="ECO:0000256" key="1">
    <source>
        <dbReference type="ARBA" id="ARBA00004123"/>
    </source>
</evidence>
<evidence type="ECO:0000256" key="8">
    <source>
        <dbReference type="ARBA" id="ARBA00023163"/>
    </source>
</evidence>
<keyword evidence="7 11" id="KW-0805">Transcription regulation</keyword>
<dbReference type="PANTHER" id="PTHR12831">
    <property type="entry name" value="TRANSCRIPTION INITIATION FACTOR IIH TFIIH , POLYPEPTIDE 3-RELATED"/>
    <property type="match status" value="1"/>
</dbReference>
<evidence type="ECO:0000313" key="13">
    <source>
        <dbReference type="Proteomes" id="UP000031036"/>
    </source>
</evidence>
<dbReference type="GO" id="GO:0005675">
    <property type="term" value="C:transcription factor TFIIH holo complex"/>
    <property type="evidence" value="ECO:0007669"/>
    <property type="project" value="UniProtKB-UniRule"/>
</dbReference>
<name>A0A0B2VIQ5_TOXCA</name>
<organism evidence="12 13">
    <name type="scientific">Toxocara canis</name>
    <name type="common">Canine roundworm</name>
    <dbReference type="NCBI Taxonomy" id="6265"/>
    <lineage>
        <taxon>Eukaryota</taxon>
        <taxon>Metazoa</taxon>
        <taxon>Ecdysozoa</taxon>
        <taxon>Nematoda</taxon>
        <taxon>Chromadorea</taxon>
        <taxon>Rhabditida</taxon>
        <taxon>Spirurina</taxon>
        <taxon>Ascaridomorpha</taxon>
        <taxon>Ascaridoidea</taxon>
        <taxon>Toxocaridae</taxon>
        <taxon>Toxocara</taxon>
    </lineage>
</organism>
<comment type="subunit">
    <text evidence="11">Part of a TFIID-containing RNA polymerase II pre-initiation complex that is composed of TBP and at least GTF2A1, GTF2A2, GTF2E1, GTF2E2, GTF2F1, GTF2H2, GTF2H3, GTF2H4, GTF2H5, GTF2B, TCEA1, ERCC2, ERCC3, TAF1, TAF2, TAF3, TAF4, TAF5, TAF6, TAF7, TAF8, TAF9, TAF10, TAF11, TAF12 and TAF13. Component of the 7-subunit TFIIH core complex composed of XPB/ERCC3, XPD/ERCC2, GTF2H1, GTF2H2, GTF2H3, GTF2H4 and GTF2H5, which is active in NER. The core complex associates with the 3-subunit CDK-activating kinase (CAK) module composed of CCNH/cyclin H, CDK7 and MNAT1 to form the 10-subunit holoenzyme (holo-TFIIH) active in transcription. Interacts with RARA; the interaction requires prior phosphorylation of RARA on 'Ser-369' which then enhances interaction of RARA with CDK7.</text>
</comment>
<dbReference type="AlphaFoldDB" id="A0A0B2VIQ5"/>
<evidence type="ECO:0000256" key="11">
    <source>
        <dbReference type="RuleBase" id="RU368090"/>
    </source>
</evidence>
<evidence type="ECO:0000256" key="3">
    <source>
        <dbReference type="ARBA" id="ARBA00022723"/>
    </source>
</evidence>
<keyword evidence="13" id="KW-1185">Reference proteome</keyword>
<keyword evidence="5 11" id="KW-0863">Zinc-finger</keyword>
<comment type="similarity">
    <text evidence="2 11">Belongs to the TFB4 family.</text>
</comment>
<comment type="caution">
    <text evidence="12">The sequence shown here is derived from an EMBL/GenBank/DDBJ whole genome shotgun (WGS) entry which is preliminary data.</text>
</comment>
<evidence type="ECO:0000256" key="9">
    <source>
        <dbReference type="ARBA" id="ARBA00023204"/>
    </source>
</evidence>
<evidence type="ECO:0000256" key="4">
    <source>
        <dbReference type="ARBA" id="ARBA00022763"/>
    </source>
</evidence>
<dbReference type="Proteomes" id="UP000031036">
    <property type="component" value="Unassembled WGS sequence"/>
</dbReference>
<evidence type="ECO:0000256" key="2">
    <source>
        <dbReference type="ARBA" id="ARBA00005273"/>
    </source>
</evidence>
<dbReference type="InterPro" id="IPR004600">
    <property type="entry name" value="TFIIH_Tfb4/GTF2H3"/>
</dbReference>
<dbReference type="OMA" id="DYRASCH"/>
<dbReference type="GO" id="GO:0000439">
    <property type="term" value="C:transcription factor TFIIH core complex"/>
    <property type="evidence" value="ECO:0007669"/>
    <property type="project" value="UniProtKB-UniRule"/>
</dbReference>
<dbReference type="GO" id="GO:0008270">
    <property type="term" value="F:zinc ion binding"/>
    <property type="evidence" value="ECO:0007669"/>
    <property type="project" value="UniProtKB-KW"/>
</dbReference>
<keyword evidence="4 11" id="KW-0227">DNA damage</keyword>
<comment type="subcellular location">
    <subcellularLocation>
        <location evidence="1 11">Nucleus</location>
    </subcellularLocation>
</comment>
<keyword evidence="9 11" id="KW-0234">DNA repair</keyword>
<dbReference type="PANTHER" id="PTHR12831:SF0">
    <property type="entry name" value="GENERAL TRANSCRIPTION FACTOR IIH SUBUNIT 3"/>
    <property type="match status" value="1"/>
</dbReference>
<reference evidence="12 13" key="1">
    <citation type="submission" date="2014-11" db="EMBL/GenBank/DDBJ databases">
        <title>Genetic blueprint of the zoonotic pathogen Toxocara canis.</title>
        <authorList>
            <person name="Zhu X.-Q."/>
            <person name="Korhonen P.K."/>
            <person name="Cai H."/>
            <person name="Young N.D."/>
            <person name="Nejsum P."/>
            <person name="von Samson-Himmelstjerna G."/>
            <person name="Boag P.R."/>
            <person name="Tan P."/>
            <person name="Li Q."/>
            <person name="Min J."/>
            <person name="Yang Y."/>
            <person name="Wang X."/>
            <person name="Fang X."/>
            <person name="Hall R.S."/>
            <person name="Hofmann A."/>
            <person name="Sternberg P.W."/>
            <person name="Jex A.R."/>
            <person name="Gasser R.B."/>
        </authorList>
    </citation>
    <scope>NUCLEOTIDE SEQUENCE [LARGE SCALE GENOMIC DNA]</scope>
    <source>
        <strain evidence="12">PN_DK_2014</strain>
    </source>
</reference>
<dbReference type="OrthoDB" id="17307at2759"/>
<evidence type="ECO:0000256" key="10">
    <source>
        <dbReference type="ARBA" id="ARBA00023242"/>
    </source>
</evidence>
<protein>
    <recommendedName>
        <fullName evidence="11">General transcription factor IIH subunit 3</fullName>
    </recommendedName>
    <alternativeName>
        <fullName evidence="11">General transcription factor IIH polypeptide 3</fullName>
    </alternativeName>
</protein>
<dbReference type="InterPro" id="IPR036465">
    <property type="entry name" value="vWFA_dom_sf"/>
</dbReference>